<dbReference type="AlphaFoldDB" id="A0A2N5TJW3"/>
<evidence type="ECO:0000313" key="2">
    <source>
        <dbReference type="EMBL" id="PLW25771.1"/>
    </source>
</evidence>
<protein>
    <submittedName>
        <fullName evidence="2">Uncharacterized protein</fullName>
    </submittedName>
</protein>
<dbReference type="EMBL" id="PGCJ01000589">
    <property type="protein sequence ID" value="PLW25771.1"/>
    <property type="molecule type" value="Genomic_DNA"/>
</dbReference>
<proteinExistence type="predicted"/>
<name>A0A2N5TJW3_9BASI</name>
<comment type="caution">
    <text evidence="2">The sequence shown here is derived from an EMBL/GenBank/DDBJ whole genome shotgun (WGS) entry which is preliminary data.</text>
</comment>
<organism evidence="2 3">
    <name type="scientific">Puccinia coronata f. sp. avenae</name>
    <dbReference type="NCBI Taxonomy" id="200324"/>
    <lineage>
        <taxon>Eukaryota</taxon>
        <taxon>Fungi</taxon>
        <taxon>Dikarya</taxon>
        <taxon>Basidiomycota</taxon>
        <taxon>Pucciniomycotina</taxon>
        <taxon>Pucciniomycetes</taxon>
        <taxon>Pucciniales</taxon>
        <taxon>Pucciniaceae</taxon>
        <taxon>Puccinia</taxon>
    </lineage>
</organism>
<accession>A0A2N5TJW3</accession>
<dbReference type="EMBL" id="PGCJ01001236">
    <property type="protein sequence ID" value="PLW07323.1"/>
    <property type="molecule type" value="Genomic_DNA"/>
</dbReference>
<reference evidence="2 3" key="1">
    <citation type="submission" date="2017-11" db="EMBL/GenBank/DDBJ databases">
        <title>De novo assembly and phasing of dikaryotic genomes from two isolates of Puccinia coronata f. sp. avenae, the causal agent of oat crown rust.</title>
        <authorList>
            <person name="Miller M.E."/>
            <person name="Zhang Y."/>
            <person name="Omidvar V."/>
            <person name="Sperschneider J."/>
            <person name="Schwessinger B."/>
            <person name="Raley C."/>
            <person name="Palmer J.M."/>
            <person name="Garnica D."/>
            <person name="Upadhyaya N."/>
            <person name="Rathjen J."/>
            <person name="Taylor J.M."/>
            <person name="Park R.F."/>
            <person name="Dodds P.N."/>
            <person name="Hirsch C.D."/>
            <person name="Kianian S.F."/>
            <person name="Figueroa M."/>
        </authorList>
    </citation>
    <scope>NUCLEOTIDE SEQUENCE [LARGE SCALE GENOMIC DNA]</scope>
    <source>
        <strain evidence="2">12NC29</strain>
    </source>
</reference>
<evidence type="ECO:0000313" key="3">
    <source>
        <dbReference type="Proteomes" id="UP000235388"/>
    </source>
</evidence>
<keyword evidence="3" id="KW-1185">Reference proteome</keyword>
<gene>
    <name evidence="2" type="ORF">PCANC_26183</name>
    <name evidence="1" type="ORF">PCANC_26622</name>
</gene>
<sequence>MGPVGRILPAPSSKVRLAQDPSLKRRALTSCASSQQGAATHSILQHIRSIRPLRLDMFYHASTYCHNKRRADA</sequence>
<dbReference type="Proteomes" id="UP000235388">
    <property type="component" value="Unassembled WGS sequence"/>
</dbReference>
<evidence type="ECO:0000313" key="1">
    <source>
        <dbReference type="EMBL" id="PLW07323.1"/>
    </source>
</evidence>